<dbReference type="RefSeq" id="XP_037167257.1">
    <property type="nucleotide sequence ID" value="XM_037306064.1"/>
</dbReference>
<dbReference type="InterPro" id="IPR008979">
    <property type="entry name" value="Galactose-bd-like_sf"/>
</dbReference>
<evidence type="ECO:0000313" key="2">
    <source>
        <dbReference type="EMBL" id="KAF6237939.1"/>
    </source>
</evidence>
<dbReference type="SUPFAM" id="SSF49785">
    <property type="entry name" value="Galactose-binding domain-like"/>
    <property type="match status" value="1"/>
</dbReference>
<name>A0A8H6L747_9LECA</name>
<dbReference type="AlphaFoldDB" id="A0A8H6L747"/>
<sequence length="301" mass="32074">MAVSNTAFPHGLQQTQSIPNILSVPRVTTPCSLYEFDQTGAIDPSTSLNPASVNQDLVVTAGQTYTLTFRTYLEACTTSEDSVGVMLNHASVFTVDACDFGPGTYRDNTVNFTATVSPWILRFEFEVGKTTGVVKVDNVAVVPNGGFETGNLSPWAVTDTVGQSTHSIVTPGSANPGGNTYAFDASLLLPTFPYNGVCSLTLQQTLNTCAGTNHSITLDYKLDSSNLGECSIKVEYPYRTTTGSVSVNGYVSPVRVWDTMVATFRAVSNADVLMIVLSCTNGGSDVEVDNVKVAYYPGNAY</sequence>
<dbReference type="InterPro" id="IPR006946">
    <property type="entry name" value="DGR2-like_dom"/>
</dbReference>
<dbReference type="EMBL" id="JACCJC010000012">
    <property type="protein sequence ID" value="KAF6237939.1"/>
    <property type="molecule type" value="Genomic_DNA"/>
</dbReference>
<proteinExistence type="predicted"/>
<dbReference type="Proteomes" id="UP000578531">
    <property type="component" value="Unassembled WGS sequence"/>
</dbReference>
<dbReference type="OrthoDB" id="5319454at2759"/>
<reference evidence="2 3" key="1">
    <citation type="journal article" date="2020" name="Genomics">
        <title>Complete, high-quality genomes from long-read metagenomic sequencing of two wolf lichen thalli reveals enigmatic genome architecture.</title>
        <authorList>
            <person name="McKenzie S.K."/>
            <person name="Walston R.F."/>
            <person name="Allen J.L."/>
        </authorList>
    </citation>
    <scope>NUCLEOTIDE SEQUENCE [LARGE SCALE GENOMIC DNA]</scope>
    <source>
        <strain evidence="2">WasteWater2</strain>
    </source>
</reference>
<accession>A0A8H6L747</accession>
<organism evidence="2 3">
    <name type="scientific">Letharia columbiana</name>
    <dbReference type="NCBI Taxonomy" id="112416"/>
    <lineage>
        <taxon>Eukaryota</taxon>
        <taxon>Fungi</taxon>
        <taxon>Dikarya</taxon>
        <taxon>Ascomycota</taxon>
        <taxon>Pezizomycotina</taxon>
        <taxon>Lecanoromycetes</taxon>
        <taxon>OSLEUM clade</taxon>
        <taxon>Lecanoromycetidae</taxon>
        <taxon>Lecanorales</taxon>
        <taxon>Lecanorineae</taxon>
        <taxon>Parmeliaceae</taxon>
        <taxon>Letharia</taxon>
    </lineage>
</organism>
<protein>
    <recommendedName>
        <fullName evidence="1">DUF642 domain-containing protein</fullName>
    </recommendedName>
</protein>
<gene>
    <name evidence="2" type="ORF">HO173_004140</name>
</gene>
<dbReference type="GeneID" id="59285805"/>
<dbReference type="Pfam" id="PF04862">
    <property type="entry name" value="DUF642"/>
    <property type="match status" value="1"/>
</dbReference>
<evidence type="ECO:0000259" key="1">
    <source>
        <dbReference type="Pfam" id="PF04862"/>
    </source>
</evidence>
<comment type="caution">
    <text evidence="2">The sequence shown here is derived from an EMBL/GenBank/DDBJ whole genome shotgun (WGS) entry which is preliminary data.</text>
</comment>
<feature type="domain" description="DUF642" evidence="1">
    <location>
        <begin position="49"/>
        <end position="124"/>
    </location>
</feature>
<dbReference type="Gene3D" id="2.60.120.260">
    <property type="entry name" value="Galactose-binding domain-like"/>
    <property type="match status" value="2"/>
</dbReference>
<keyword evidence="3" id="KW-1185">Reference proteome</keyword>
<evidence type="ECO:0000313" key="3">
    <source>
        <dbReference type="Proteomes" id="UP000578531"/>
    </source>
</evidence>